<dbReference type="Pfam" id="PF00497">
    <property type="entry name" value="SBP_bac_3"/>
    <property type="match status" value="1"/>
</dbReference>
<protein>
    <submittedName>
        <fullName evidence="3">ABC transporter substrate-binding protein</fullName>
    </submittedName>
</protein>
<sequence length="303" mass="34530">MFHLGDYPPDSASGVGNYARIGYKNKSTSSLENGILFTSLQSLLICTVVSFILPIQQASAKHIPSAKTTPPVVAVLMPEQKGDRDQILPLTKNVLQLFNYIESSANVKIDIRRYPWRRVLHNGENGEGLIFGIYKTPERLKIFHFSEPVYSDKVWLVKRCEDNFNFNSMSDLKGKTIGIVQGSSAGDEFDKQVNVLFKAEYNTSSLAGRFSKLYQKRMDAFLLYEPRTNLKEVQKELNQLYAAEFDEYKKKKTDLFCILPRPISIIDAHFATGLNYDKDILEKIDKVLIQARKNGELERIFAK</sequence>
<dbReference type="SUPFAM" id="SSF53850">
    <property type="entry name" value="Periplasmic binding protein-like II"/>
    <property type="match status" value="1"/>
</dbReference>
<evidence type="ECO:0000256" key="1">
    <source>
        <dbReference type="ARBA" id="ARBA00022729"/>
    </source>
</evidence>
<name>A0ABR6Y8A3_9BURK</name>
<gene>
    <name evidence="3" type="ORF">H8K55_04505</name>
</gene>
<accession>A0ABR6Y8A3</accession>
<comment type="caution">
    <text evidence="3">The sequence shown here is derived from an EMBL/GenBank/DDBJ whole genome shotgun (WGS) entry which is preliminary data.</text>
</comment>
<keyword evidence="4" id="KW-1185">Reference proteome</keyword>
<dbReference type="Proteomes" id="UP000624279">
    <property type="component" value="Unassembled WGS sequence"/>
</dbReference>
<dbReference type="EMBL" id="JACOGA010000003">
    <property type="protein sequence ID" value="MBC3872840.1"/>
    <property type="molecule type" value="Genomic_DNA"/>
</dbReference>
<keyword evidence="1" id="KW-0732">Signal</keyword>
<dbReference type="PANTHER" id="PTHR35936:SF25">
    <property type="entry name" value="ABC TRANSPORTER SUBSTRATE-BINDING PROTEIN"/>
    <property type="match status" value="1"/>
</dbReference>
<dbReference type="Gene3D" id="3.40.190.10">
    <property type="entry name" value="Periplasmic binding protein-like II"/>
    <property type="match status" value="2"/>
</dbReference>
<evidence type="ECO:0000313" key="3">
    <source>
        <dbReference type="EMBL" id="MBC3872840.1"/>
    </source>
</evidence>
<dbReference type="RefSeq" id="WP_186940875.1">
    <property type="nucleotide sequence ID" value="NZ_JACOGA010000003.1"/>
</dbReference>
<evidence type="ECO:0000259" key="2">
    <source>
        <dbReference type="Pfam" id="PF00497"/>
    </source>
</evidence>
<feature type="domain" description="Solute-binding protein family 3/N-terminal" evidence="2">
    <location>
        <begin position="97"/>
        <end position="303"/>
    </location>
</feature>
<dbReference type="InterPro" id="IPR001638">
    <property type="entry name" value="Solute-binding_3/MltF_N"/>
</dbReference>
<organism evidence="3 4">
    <name type="scientific">Undibacterium flavidum</name>
    <dbReference type="NCBI Taxonomy" id="2762297"/>
    <lineage>
        <taxon>Bacteria</taxon>
        <taxon>Pseudomonadati</taxon>
        <taxon>Pseudomonadota</taxon>
        <taxon>Betaproteobacteria</taxon>
        <taxon>Burkholderiales</taxon>
        <taxon>Oxalobacteraceae</taxon>
        <taxon>Undibacterium</taxon>
    </lineage>
</organism>
<evidence type="ECO:0000313" key="4">
    <source>
        <dbReference type="Proteomes" id="UP000624279"/>
    </source>
</evidence>
<proteinExistence type="predicted"/>
<reference evidence="3 4" key="1">
    <citation type="submission" date="2020-08" db="EMBL/GenBank/DDBJ databases">
        <title>Novel species isolated from subtropical streams in China.</title>
        <authorList>
            <person name="Lu H."/>
        </authorList>
    </citation>
    <scope>NUCLEOTIDE SEQUENCE [LARGE SCALE GENOMIC DNA]</scope>
    <source>
        <strain evidence="3 4">LX15W</strain>
    </source>
</reference>
<dbReference type="PANTHER" id="PTHR35936">
    <property type="entry name" value="MEMBRANE-BOUND LYTIC MUREIN TRANSGLYCOSYLASE F"/>
    <property type="match status" value="1"/>
</dbReference>